<dbReference type="KEGG" id="arac:E0W69_003180"/>
<accession>A0A5P2FXP0</accession>
<sequence length="219" mass="25718">MFDNSFPKIKQGNYQTDPLIDSNLDNRLGITLVIRPSLEVKNNIQKLLDQFKNVDPAQYYYRNSDIHITLLSVIGCYEGFDLQNIEIPQYVNAIQKAIQNFPPFEIEFKGITTSTSSVIIQGFFANNQLNDLRNAIRDELNQHSDLELKMDIRYPIQTAHSTVIRFRNAIQNLPDFVQIIENYRDYDFGKFTFDSFELVYNDWYQKIERVETLATFHLK</sequence>
<organism evidence="1 2">
    <name type="scientific">Rhizosphaericola mali</name>
    <dbReference type="NCBI Taxonomy" id="2545455"/>
    <lineage>
        <taxon>Bacteria</taxon>
        <taxon>Pseudomonadati</taxon>
        <taxon>Bacteroidota</taxon>
        <taxon>Chitinophagia</taxon>
        <taxon>Chitinophagales</taxon>
        <taxon>Chitinophagaceae</taxon>
        <taxon>Rhizosphaericola</taxon>
    </lineage>
</organism>
<reference evidence="1 2" key="1">
    <citation type="submission" date="2019-09" db="EMBL/GenBank/DDBJ databases">
        <title>Complete genome sequence of Arachidicoccus sp. B3-10 isolated from apple orchard soil.</title>
        <authorList>
            <person name="Kim H.S."/>
            <person name="Han K.-I."/>
            <person name="Suh M.K."/>
            <person name="Lee K.C."/>
            <person name="Eom M.K."/>
            <person name="Kim J.-S."/>
            <person name="Kang S.W."/>
            <person name="Sin Y."/>
            <person name="Lee J.-S."/>
        </authorList>
    </citation>
    <scope>NUCLEOTIDE SEQUENCE [LARGE SCALE GENOMIC DNA]</scope>
    <source>
        <strain evidence="1 2">B3-10</strain>
    </source>
</reference>
<protein>
    <submittedName>
        <fullName evidence="1">Mutarotase</fullName>
    </submittedName>
</protein>
<evidence type="ECO:0000313" key="1">
    <source>
        <dbReference type="EMBL" id="QES87707.1"/>
    </source>
</evidence>
<dbReference type="InterPro" id="IPR009097">
    <property type="entry name" value="Cyclic_Pdiesterase"/>
</dbReference>
<dbReference type="EMBL" id="CP044016">
    <property type="protein sequence ID" value="QES87707.1"/>
    <property type="molecule type" value="Genomic_DNA"/>
</dbReference>
<dbReference type="Pfam" id="PF13563">
    <property type="entry name" value="2_5_RNA_ligase2"/>
    <property type="match status" value="1"/>
</dbReference>
<dbReference type="Proteomes" id="UP000292424">
    <property type="component" value="Chromosome"/>
</dbReference>
<dbReference type="AlphaFoldDB" id="A0A5P2FXP0"/>
<evidence type="ECO:0000313" key="2">
    <source>
        <dbReference type="Proteomes" id="UP000292424"/>
    </source>
</evidence>
<dbReference type="SUPFAM" id="SSF55144">
    <property type="entry name" value="LigT-like"/>
    <property type="match status" value="1"/>
</dbReference>
<dbReference type="OrthoDB" id="2326088at2"/>
<proteinExistence type="predicted"/>
<keyword evidence="2" id="KW-1185">Reference proteome</keyword>
<gene>
    <name evidence="1" type="ORF">E0W69_003180</name>
</gene>
<dbReference type="Gene3D" id="3.90.1140.10">
    <property type="entry name" value="Cyclic phosphodiesterase"/>
    <property type="match status" value="1"/>
</dbReference>
<name>A0A5P2FXP0_9BACT</name>